<comment type="caution">
    <text evidence="4">The sequence shown here is derived from an EMBL/GenBank/DDBJ whole genome shotgun (WGS) entry which is preliminary data.</text>
</comment>
<dbReference type="InterPro" id="IPR006119">
    <property type="entry name" value="Resolv_N"/>
</dbReference>
<dbReference type="InterPro" id="IPR038109">
    <property type="entry name" value="DNA_bind_recomb_sf"/>
</dbReference>
<dbReference type="SUPFAM" id="SSF53041">
    <property type="entry name" value="Resolvase-like"/>
    <property type="match status" value="1"/>
</dbReference>
<dbReference type="PANTHER" id="PTHR30461">
    <property type="entry name" value="DNA-INVERTASE FROM LAMBDOID PROPHAGE"/>
    <property type="match status" value="1"/>
</dbReference>
<evidence type="ECO:0000313" key="5">
    <source>
        <dbReference type="Proteomes" id="UP000619260"/>
    </source>
</evidence>
<accession>A0A8J3YTA2</accession>
<feature type="region of interest" description="Disordered" evidence="1">
    <location>
        <begin position="17"/>
        <end position="40"/>
    </location>
</feature>
<dbReference type="SMART" id="SM00857">
    <property type="entry name" value="Resolvase"/>
    <property type="match status" value="1"/>
</dbReference>
<dbReference type="Proteomes" id="UP000619260">
    <property type="component" value="Unassembled WGS sequence"/>
</dbReference>
<feature type="compositionally biased region" description="Basic and acidic residues" evidence="1">
    <location>
        <begin position="17"/>
        <end position="38"/>
    </location>
</feature>
<evidence type="ECO:0000256" key="1">
    <source>
        <dbReference type="SAM" id="MobiDB-lite"/>
    </source>
</evidence>
<dbReference type="Gene3D" id="3.90.1750.20">
    <property type="entry name" value="Putative Large Serine Recombinase, Chain B, Domain 2"/>
    <property type="match status" value="1"/>
</dbReference>
<dbReference type="RefSeq" id="WP_203902828.1">
    <property type="nucleotide sequence ID" value="NZ_BOPF01000026.1"/>
</dbReference>
<evidence type="ECO:0000313" key="4">
    <source>
        <dbReference type="EMBL" id="GIJ49358.1"/>
    </source>
</evidence>
<evidence type="ECO:0000259" key="3">
    <source>
        <dbReference type="PROSITE" id="PS51737"/>
    </source>
</evidence>
<dbReference type="PANTHER" id="PTHR30461:SF23">
    <property type="entry name" value="DNA RECOMBINASE-RELATED"/>
    <property type="match status" value="1"/>
</dbReference>
<gene>
    <name evidence="4" type="ORF">Val02_62440</name>
</gene>
<dbReference type="AlphaFoldDB" id="A0A8J3YTA2"/>
<dbReference type="Pfam" id="PF07508">
    <property type="entry name" value="Recombinase"/>
    <property type="match status" value="1"/>
</dbReference>
<feature type="domain" description="Recombinase" evidence="3">
    <location>
        <begin position="171"/>
        <end position="294"/>
    </location>
</feature>
<evidence type="ECO:0000259" key="2">
    <source>
        <dbReference type="PROSITE" id="PS51736"/>
    </source>
</evidence>
<organism evidence="4 5">
    <name type="scientific">Virgisporangium aliadipatigenens</name>
    <dbReference type="NCBI Taxonomy" id="741659"/>
    <lineage>
        <taxon>Bacteria</taxon>
        <taxon>Bacillati</taxon>
        <taxon>Actinomycetota</taxon>
        <taxon>Actinomycetes</taxon>
        <taxon>Micromonosporales</taxon>
        <taxon>Micromonosporaceae</taxon>
        <taxon>Virgisporangium</taxon>
    </lineage>
</organism>
<protein>
    <recommendedName>
        <fullName evidence="6">Recombinase family protein</fullName>
    </recommendedName>
</protein>
<sequence length="495" mass="55666">MPPALEHQVSTRGREYLRVSRDRSGRERSPEEQHRDHVGATAERGWTLGNAYRDIGSASRYATRAREGFDRLIADLQKDRFGAEVLVLWEGSRGSRKTNEWVLLIDLCEERDVKIFIFTYDRVFDPRNPYDRADLLELAIKSELASAETSKRTRRAAAASAAEGTPFGRCPYGYRRRYDPVTRKLVAQEEEPAEAAVIRELYERIQKGHSLRSIEKDLEARGVRTRTGLVFSAQHLRSMALNPAYSGQRVHDPGRTNGHTLSAKATYTQAQWPALVDRAVFLAVKRKLTAPERVTTRPGRGVHMLSMIAVCDVCDGPLAARNSERGREYTCHRKSCVRIDYDGLNTFAEAAVMDLFARPENLAWLTAAHDDTELLAVQEQVAELQHELDTLADQVGAGTLSVMLAARAEPGILSRLKAAKAREAELSTPAELHDFFGPGMDPVQRWKDAPMPARRQALRLLLSPKACGELRVRRSPTPGHRCPVVDRVRWRRSDA</sequence>
<dbReference type="CDD" id="cd00338">
    <property type="entry name" value="Ser_Recombinase"/>
    <property type="match status" value="1"/>
</dbReference>
<dbReference type="GO" id="GO:0003677">
    <property type="term" value="F:DNA binding"/>
    <property type="evidence" value="ECO:0007669"/>
    <property type="project" value="InterPro"/>
</dbReference>
<keyword evidence="5" id="KW-1185">Reference proteome</keyword>
<dbReference type="Gene3D" id="3.40.50.1390">
    <property type="entry name" value="Resolvase, N-terminal catalytic domain"/>
    <property type="match status" value="1"/>
</dbReference>
<dbReference type="PROSITE" id="PS51737">
    <property type="entry name" value="RECOMBINASE_DNA_BIND"/>
    <property type="match status" value="1"/>
</dbReference>
<dbReference type="PROSITE" id="PS51736">
    <property type="entry name" value="RECOMBINASES_3"/>
    <property type="match status" value="1"/>
</dbReference>
<dbReference type="EMBL" id="BOPF01000026">
    <property type="protein sequence ID" value="GIJ49358.1"/>
    <property type="molecule type" value="Genomic_DNA"/>
</dbReference>
<dbReference type="GO" id="GO:0000150">
    <property type="term" value="F:DNA strand exchange activity"/>
    <property type="evidence" value="ECO:0007669"/>
    <property type="project" value="InterPro"/>
</dbReference>
<evidence type="ECO:0008006" key="6">
    <source>
        <dbReference type="Google" id="ProtNLM"/>
    </source>
</evidence>
<name>A0A8J3YTA2_9ACTN</name>
<dbReference type="Pfam" id="PF00239">
    <property type="entry name" value="Resolvase"/>
    <property type="match status" value="1"/>
</dbReference>
<reference evidence="4" key="1">
    <citation type="submission" date="2021-01" db="EMBL/GenBank/DDBJ databases">
        <title>Whole genome shotgun sequence of Virgisporangium aliadipatigenens NBRC 105644.</title>
        <authorList>
            <person name="Komaki H."/>
            <person name="Tamura T."/>
        </authorList>
    </citation>
    <scope>NUCLEOTIDE SEQUENCE</scope>
    <source>
        <strain evidence="4">NBRC 105644</strain>
    </source>
</reference>
<dbReference type="InterPro" id="IPR050639">
    <property type="entry name" value="SSR_resolvase"/>
</dbReference>
<proteinExistence type="predicted"/>
<dbReference type="InterPro" id="IPR036162">
    <property type="entry name" value="Resolvase-like_N_sf"/>
</dbReference>
<dbReference type="InterPro" id="IPR011109">
    <property type="entry name" value="DNA_bind_recombinase_dom"/>
</dbReference>
<feature type="domain" description="Resolvase/invertase-type recombinase catalytic" evidence="2">
    <location>
        <begin position="12"/>
        <end position="164"/>
    </location>
</feature>